<name>A0A0P9GM43_9GAMM</name>
<dbReference type="SUPFAM" id="SSF55957">
    <property type="entry name" value="Phosphoglucomutase, C-terminal domain"/>
    <property type="match status" value="1"/>
</dbReference>
<dbReference type="GO" id="GO:0016779">
    <property type="term" value="F:nucleotidyltransferase activity"/>
    <property type="evidence" value="ECO:0007669"/>
    <property type="project" value="UniProtKB-KW"/>
</dbReference>
<comment type="similarity">
    <text evidence="1">Belongs to the transferase hexapeptide repeat family.</text>
</comment>
<dbReference type="InterPro" id="IPR056729">
    <property type="entry name" value="GMPPB_C"/>
</dbReference>
<dbReference type="Gene3D" id="3.30.310.50">
    <property type="entry name" value="Alpha-D-phosphohexomutase, C-terminal domain"/>
    <property type="match status" value="1"/>
</dbReference>
<dbReference type="SUPFAM" id="SSF51161">
    <property type="entry name" value="Trimeric LpxA-like enzymes"/>
    <property type="match status" value="1"/>
</dbReference>
<dbReference type="Pfam" id="PF25087">
    <property type="entry name" value="GMPPB_C"/>
    <property type="match status" value="1"/>
</dbReference>
<feature type="domain" description="Alpha-D-phosphohexomutase alpha/beta/alpha" evidence="6">
    <location>
        <begin position="383"/>
        <end position="513"/>
    </location>
</feature>
<dbReference type="GO" id="GO:0016868">
    <property type="term" value="F:intramolecular phosphotransferase activity"/>
    <property type="evidence" value="ECO:0007669"/>
    <property type="project" value="InterPro"/>
</dbReference>
<feature type="domain" description="Mannose-1-phosphate guanyltransferase C-terminal" evidence="7">
    <location>
        <begin position="264"/>
        <end position="366"/>
    </location>
</feature>
<dbReference type="Pfam" id="PF00483">
    <property type="entry name" value="NTP_transferase"/>
    <property type="match status" value="1"/>
</dbReference>
<dbReference type="InterPro" id="IPR029044">
    <property type="entry name" value="Nucleotide-diphossugar_trans"/>
</dbReference>
<dbReference type="CDD" id="cd04181">
    <property type="entry name" value="NTP_transferase"/>
    <property type="match status" value="1"/>
</dbReference>
<dbReference type="Gene3D" id="2.160.10.10">
    <property type="entry name" value="Hexapeptide repeat proteins"/>
    <property type="match status" value="1"/>
</dbReference>
<dbReference type="SUPFAM" id="SSF53448">
    <property type="entry name" value="Nucleotide-diphospho-sugar transferases"/>
    <property type="match status" value="1"/>
</dbReference>
<dbReference type="SUPFAM" id="SSF53738">
    <property type="entry name" value="Phosphoglucomutase, first 3 domains"/>
    <property type="match status" value="1"/>
</dbReference>
<dbReference type="InterPro" id="IPR016055">
    <property type="entry name" value="A-D-PHexomutase_a/b/a-I/II/III"/>
</dbReference>
<keyword evidence="3" id="KW-0677">Repeat</keyword>
<dbReference type="AlphaFoldDB" id="A0A0P9GM43"/>
<keyword evidence="9" id="KW-1185">Reference proteome</keyword>
<evidence type="ECO:0000256" key="1">
    <source>
        <dbReference type="ARBA" id="ARBA00007274"/>
    </source>
</evidence>
<dbReference type="Pfam" id="PF02878">
    <property type="entry name" value="PGM_PMM_I"/>
    <property type="match status" value="1"/>
</dbReference>
<dbReference type="PATRIC" id="fig|381306.5.peg.1976"/>
<keyword evidence="4" id="KW-0012">Acyltransferase</keyword>
<dbReference type="OrthoDB" id="9788272at2"/>
<reference evidence="9" key="1">
    <citation type="submission" date="2016-10" db="EMBL/GenBank/DDBJ databases">
        <authorList>
            <person name="Varghese N."/>
        </authorList>
    </citation>
    <scope>NUCLEOTIDE SEQUENCE [LARGE SCALE GENOMIC DNA]</scope>
    <source>
        <strain evidence="9">HL 19</strain>
    </source>
</reference>
<gene>
    <name evidence="8" type="ORF">SAMN05661077_1612</name>
</gene>
<dbReference type="PANTHER" id="PTHR22572">
    <property type="entry name" value="SUGAR-1-PHOSPHATE GUANYL TRANSFERASE"/>
    <property type="match status" value="1"/>
</dbReference>
<keyword evidence="8" id="KW-0548">Nucleotidyltransferase</keyword>
<dbReference type="EMBL" id="FMUN01000004">
    <property type="protein sequence ID" value="SCY25791.1"/>
    <property type="molecule type" value="Genomic_DNA"/>
</dbReference>
<proteinExistence type="inferred from homology"/>
<evidence type="ECO:0000256" key="2">
    <source>
        <dbReference type="ARBA" id="ARBA00010231"/>
    </source>
</evidence>
<evidence type="ECO:0000256" key="4">
    <source>
        <dbReference type="ARBA" id="ARBA00023315"/>
    </source>
</evidence>
<dbReference type="InterPro" id="IPR005844">
    <property type="entry name" value="A-D-PHexomutase_a/b/a-I"/>
</dbReference>
<evidence type="ECO:0000259" key="7">
    <source>
        <dbReference type="Pfam" id="PF25087"/>
    </source>
</evidence>
<dbReference type="Gene3D" id="3.90.550.10">
    <property type="entry name" value="Spore Coat Polysaccharide Biosynthesis Protein SpsA, Chain A"/>
    <property type="match status" value="1"/>
</dbReference>
<accession>A0A0P9GM43</accession>
<dbReference type="STRING" id="381306.AN478_02110"/>
<dbReference type="RefSeq" id="WP_054964972.1">
    <property type="nucleotide sequence ID" value="NZ_FMUN01000004.1"/>
</dbReference>
<protein>
    <submittedName>
        <fullName evidence="8">Mannose-1-phosphate guanylyltransferase / phosphomannomutase</fullName>
    </submittedName>
</protein>
<dbReference type="Proteomes" id="UP000183104">
    <property type="component" value="Unassembled WGS sequence"/>
</dbReference>
<evidence type="ECO:0000259" key="5">
    <source>
        <dbReference type="Pfam" id="PF00483"/>
    </source>
</evidence>
<sequence>MKAVIMAGGQGSRLRPLTEGMPKPMIPILGRPMMEYILEAVRDAGITDILVTLHYRPNLIQDYFGDGADWGVNIEYAIEERPLGTAGSVKNGAHFLDEPFLIISGDALMDYDLPALMDYHQRSEALVTFCLARVQDPSEFGIVVTDDDGRVQRFQEKPGPSEVFTDTVNTGIYVMDPRVLQDVPRDTEFDFSHDLFPALLERGEPLRGYVAKGYWNDIGNVDQLAQSTWDLLEGLVDLPIPGEEIRPKVYVEGTAHVEDGCTLQGPAWIGRDAILRSGSVVGPYAVVGRHSEVDSGARIRRSILLDSSYVGEHAEVRGSFCGNRVLLEQEVEVEQGAVLGDDVHLGRRVSIEADVRVWPHLEVEADSLIDQNVVWESVGRPALFSEYGVAGLANLRLTPETAARIGKAFGSWLGRNQRVVVGHGSHAFSHVLEKAFVSGLLSVGIEVEALGVSAHAITRFAVARNIEFEGGAFVRQGPEHAQVAVIELYDRNGHPLPRKARRKVEATYRRADFPKVDADHVGRLLSTGDHEARYVSELMAELDRTALVAMEPKLAVLSRNRWSTRVLDILLDEIQTEAVTVSGETGTQGRDTEDPGQRLREIYALGGEHRRIGLYLSADGRGMWLLDEYGHLYDPDAANHLLTMAYLLDGPPADLERGTVFLPPQAPDAIRELAGAQGFEVRERRLGLAETITENRGPRPYRWLDFEHFYLGMAAVPAFFRLLDFLARHGTDLADLAAYLHDSHTGGIDVECPWRDMGWVMRHLTEEYADHLEGVSDGVKVRHPEGGWTYVVPASSEPVLRVYVEGDNEAEVQERLERTRRNLVRMIREAG</sequence>
<dbReference type="InterPro" id="IPR050486">
    <property type="entry name" value="Mannose-1P_guanyltransferase"/>
</dbReference>
<keyword evidence="8" id="KW-0808">Transferase</keyword>
<dbReference type="InterPro" id="IPR036900">
    <property type="entry name" value="A-D-PHexomutase_C_sf"/>
</dbReference>
<evidence type="ECO:0000259" key="6">
    <source>
        <dbReference type="Pfam" id="PF02878"/>
    </source>
</evidence>
<feature type="domain" description="Nucleotidyl transferase" evidence="5">
    <location>
        <begin position="2"/>
        <end position="229"/>
    </location>
</feature>
<dbReference type="GO" id="GO:0005975">
    <property type="term" value="P:carbohydrate metabolic process"/>
    <property type="evidence" value="ECO:0007669"/>
    <property type="project" value="InterPro"/>
</dbReference>
<evidence type="ECO:0000313" key="8">
    <source>
        <dbReference type="EMBL" id="SCY25791.1"/>
    </source>
</evidence>
<dbReference type="InterPro" id="IPR011004">
    <property type="entry name" value="Trimer_LpxA-like_sf"/>
</dbReference>
<evidence type="ECO:0000256" key="3">
    <source>
        <dbReference type="ARBA" id="ARBA00022737"/>
    </source>
</evidence>
<evidence type="ECO:0000313" key="9">
    <source>
        <dbReference type="Proteomes" id="UP000183104"/>
    </source>
</evidence>
<organism evidence="8 9">
    <name type="scientific">Thiohalorhabdus denitrificans</name>
    <dbReference type="NCBI Taxonomy" id="381306"/>
    <lineage>
        <taxon>Bacteria</taxon>
        <taxon>Pseudomonadati</taxon>
        <taxon>Pseudomonadota</taxon>
        <taxon>Gammaproteobacteria</taxon>
        <taxon>Thiohalorhabdales</taxon>
        <taxon>Thiohalorhabdaceae</taxon>
        <taxon>Thiohalorhabdus</taxon>
    </lineage>
</organism>
<dbReference type="Gene3D" id="3.40.120.10">
    <property type="entry name" value="Alpha-D-Glucose-1,6-Bisphosphate, subunit A, domain 3"/>
    <property type="match status" value="1"/>
</dbReference>
<dbReference type="InterPro" id="IPR005835">
    <property type="entry name" value="NTP_transferase_dom"/>
</dbReference>
<comment type="similarity">
    <text evidence="2">Belongs to the phosphohexose mutase family.</text>
</comment>